<dbReference type="InterPro" id="IPR036271">
    <property type="entry name" value="Tet_transcr_reg_TetR-rel_C_sf"/>
</dbReference>
<evidence type="ECO:0000259" key="6">
    <source>
        <dbReference type="PROSITE" id="PS50977"/>
    </source>
</evidence>
<proteinExistence type="predicted"/>
<feature type="DNA-binding region" description="H-T-H motif" evidence="5">
    <location>
        <begin position="33"/>
        <end position="52"/>
    </location>
</feature>
<keyword evidence="1" id="KW-0678">Repressor</keyword>
<evidence type="ECO:0000256" key="5">
    <source>
        <dbReference type="PROSITE-ProRule" id="PRU00335"/>
    </source>
</evidence>
<dbReference type="GO" id="GO:0003700">
    <property type="term" value="F:DNA-binding transcription factor activity"/>
    <property type="evidence" value="ECO:0007669"/>
    <property type="project" value="TreeGrafter"/>
</dbReference>
<dbReference type="EMBL" id="CP049257">
    <property type="protein sequence ID" value="QIG44440.1"/>
    <property type="molecule type" value="Genomic_DNA"/>
</dbReference>
<dbReference type="Pfam" id="PF13977">
    <property type="entry name" value="TetR_C_6"/>
    <property type="match status" value="1"/>
</dbReference>
<dbReference type="RefSeq" id="WP_165235862.1">
    <property type="nucleotide sequence ID" value="NZ_CP049257.1"/>
</dbReference>
<dbReference type="PRINTS" id="PR00455">
    <property type="entry name" value="HTHTETR"/>
</dbReference>
<evidence type="ECO:0000256" key="4">
    <source>
        <dbReference type="ARBA" id="ARBA00023163"/>
    </source>
</evidence>
<evidence type="ECO:0000256" key="3">
    <source>
        <dbReference type="ARBA" id="ARBA00023125"/>
    </source>
</evidence>
<keyword evidence="4" id="KW-0804">Transcription</keyword>
<keyword evidence="8" id="KW-1185">Reference proteome</keyword>
<dbReference type="InterPro" id="IPR001647">
    <property type="entry name" value="HTH_TetR"/>
</dbReference>
<dbReference type="AlphaFoldDB" id="A0A6G6WHA3"/>
<dbReference type="Gene3D" id="1.10.357.10">
    <property type="entry name" value="Tetracycline Repressor, domain 2"/>
    <property type="match status" value="1"/>
</dbReference>
<protein>
    <submittedName>
        <fullName evidence="7">TetR family transcriptional regulator</fullName>
    </submittedName>
</protein>
<dbReference type="KEGG" id="nano:G5V58_18120"/>
<dbReference type="GO" id="GO:0000976">
    <property type="term" value="F:transcription cis-regulatory region binding"/>
    <property type="evidence" value="ECO:0007669"/>
    <property type="project" value="TreeGrafter"/>
</dbReference>
<dbReference type="PANTHER" id="PTHR30055:SF200">
    <property type="entry name" value="HTH-TYPE TRANSCRIPTIONAL REPRESSOR BDCR"/>
    <property type="match status" value="1"/>
</dbReference>
<dbReference type="Proteomes" id="UP000502996">
    <property type="component" value="Chromosome"/>
</dbReference>
<dbReference type="InterPro" id="IPR009057">
    <property type="entry name" value="Homeodomain-like_sf"/>
</dbReference>
<keyword evidence="2" id="KW-0805">Transcription regulation</keyword>
<reference evidence="7 8" key="1">
    <citation type="submission" date="2020-02" db="EMBL/GenBank/DDBJ databases">
        <title>Full genome sequence of Nocardioides sp. R-3366.</title>
        <authorList>
            <person name="Im W.-T."/>
        </authorList>
    </citation>
    <scope>NUCLEOTIDE SEQUENCE [LARGE SCALE GENOMIC DNA]</scope>
    <source>
        <strain evidence="7 8">R-3366</strain>
    </source>
</reference>
<gene>
    <name evidence="7" type="ORF">G5V58_18120</name>
</gene>
<dbReference type="PROSITE" id="PS50977">
    <property type="entry name" value="HTH_TETR_2"/>
    <property type="match status" value="1"/>
</dbReference>
<dbReference type="InterPro" id="IPR050109">
    <property type="entry name" value="HTH-type_TetR-like_transc_reg"/>
</dbReference>
<organism evidence="7 8">
    <name type="scientific">Nocardioides anomalus</name>
    <dbReference type="NCBI Taxonomy" id="2712223"/>
    <lineage>
        <taxon>Bacteria</taxon>
        <taxon>Bacillati</taxon>
        <taxon>Actinomycetota</taxon>
        <taxon>Actinomycetes</taxon>
        <taxon>Propionibacteriales</taxon>
        <taxon>Nocardioidaceae</taxon>
        <taxon>Nocardioides</taxon>
    </lineage>
</organism>
<accession>A0A6G6WHA3</accession>
<dbReference type="SUPFAM" id="SSF46689">
    <property type="entry name" value="Homeodomain-like"/>
    <property type="match status" value="1"/>
</dbReference>
<dbReference type="Pfam" id="PF00440">
    <property type="entry name" value="TetR_N"/>
    <property type="match status" value="1"/>
</dbReference>
<feature type="domain" description="HTH tetR-type" evidence="6">
    <location>
        <begin position="10"/>
        <end position="70"/>
    </location>
</feature>
<evidence type="ECO:0000313" key="8">
    <source>
        <dbReference type="Proteomes" id="UP000502996"/>
    </source>
</evidence>
<sequence>MAGRARRSVEVRREEILSTTVELLDELGLAATRVADVAVALDVSPALVFYHFGTKDELVAEAFAHAVERDLERMEKAASGQDPVAALRRVLKLYGPTGRATGWRIWIDAWAVALRDADIRQQLKRLDHRWQDVLRGIVRDGVAAGVFTCPDPESSIARLSALVDGLSVAVVVHKSVTRTQLRAWVGAQLAVELGVEPSVMA</sequence>
<evidence type="ECO:0000256" key="1">
    <source>
        <dbReference type="ARBA" id="ARBA00022491"/>
    </source>
</evidence>
<dbReference type="PANTHER" id="PTHR30055">
    <property type="entry name" value="HTH-TYPE TRANSCRIPTIONAL REGULATOR RUTR"/>
    <property type="match status" value="1"/>
</dbReference>
<dbReference type="SUPFAM" id="SSF48498">
    <property type="entry name" value="Tetracyclin repressor-like, C-terminal domain"/>
    <property type="match status" value="1"/>
</dbReference>
<evidence type="ECO:0000256" key="2">
    <source>
        <dbReference type="ARBA" id="ARBA00023015"/>
    </source>
</evidence>
<name>A0A6G6WHA3_9ACTN</name>
<keyword evidence="3 5" id="KW-0238">DNA-binding</keyword>
<evidence type="ECO:0000313" key="7">
    <source>
        <dbReference type="EMBL" id="QIG44440.1"/>
    </source>
</evidence>
<dbReference type="InterPro" id="IPR039538">
    <property type="entry name" value="BetI_C"/>
</dbReference>